<dbReference type="EMBL" id="NHYE01005532">
    <property type="protein sequence ID" value="PPQ70672.1"/>
    <property type="molecule type" value="Genomic_DNA"/>
</dbReference>
<protein>
    <recommendedName>
        <fullName evidence="4">VCBS repeat-containing protein</fullName>
    </recommendedName>
</protein>
<name>A0A409VWM5_9AGAR</name>
<dbReference type="OrthoDB" id="3153136at2759"/>
<evidence type="ECO:0008006" key="4">
    <source>
        <dbReference type="Google" id="ProtNLM"/>
    </source>
</evidence>
<dbReference type="InParanoid" id="A0A409VWM5"/>
<dbReference type="InterPro" id="IPR028994">
    <property type="entry name" value="Integrin_alpha_N"/>
</dbReference>
<dbReference type="PANTHER" id="PTHR45460:SF2">
    <property type="entry name" value="ALPHA 1,3 GLUCANASE, GH71 FAMILY (EUROFUNG)"/>
    <property type="match status" value="1"/>
</dbReference>
<proteinExistence type="predicted"/>
<evidence type="ECO:0000313" key="2">
    <source>
        <dbReference type="EMBL" id="PPQ70672.1"/>
    </source>
</evidence>
<organism evidence="2 3">
    <name type="scientific">Gymnopilus dilepis</name>
    <dbReference type="NCBI Taxonomy" id="231916"/>
    <lineage>
        <taxon>Eukaryota</taxon>
        <taxon>Fungi</taxon>
        <taxon>Dikarya</taxon>
        <taxon>Basidiomycota</taxon>
        <taxon>Agaricomycotina</taxon>
        <taxon>Agaricomycetes</taxon>
        <taxon>Agaricomycetidae</taxon>
        <taxon>Agaricales</taxon>
        <taxon>Agaricineae</taxon>
        <taxon>Hymenogastraceae</taxon>
        <taxon>Gymnopilus</taxon>
    </lineage>
</organism>
<dbReference type="AlphaFoldDB" id="A0A409VWM5"/>
<keyword evidence="1" id="KW-0732">Signal</keyword>
<gene>
    <name evidence="2" type="ORF">CVT26_014611</name>
</gene>
<sequence length="403" mass="43053">MTSPLIFGQAVPVPARSPGLADFVGFGESGVTIMRNRFDPVEEFVLADFGLNAGGWQVDRHVRVVADTTGDGSADLVGFGEDGVYISVNKGNNSFAPATKVVSDFAYSAGNWRVDEHLRFMVDLRNTGRADIVGFGNPGILVSLNQGDGKFGPTQLALNNFAVNTGGWNLTKHLRFVADVNGDKFPDIVGFGDPGVYVSLGNGDGTFQAQDLVIQDLGFNQGWQVDQNPRFVAELNGDGKPDIIGFGNDGVHVALNNGDGTFQPPRVVLDDYSSQQGWHASRHQWSVADITGDGAEDIVAFGDQGVYVSVNNGNGTFQPKKVVLREFGYDQGFRVGSTPRWLADMTGNGRADIVGTGSAALYVSFSDGKGGFAEVDIMANDFGNENTGWSDATTVKYATNLYH</sequence>
<reference evidence="2 3" key="1">
    <citation type="journal article" date="2018" name="Evol. Lett.">
        <title>Horizontal gene cluster transfer increased hallucinogenic mushroom diversity.</title>
        <authorList>
            <person name="Reynolds H.T."/>
            <person name="Vijayakumar V."/>
            <person name="Gluck-Thaler E."/>
            <person name="Korotkin H.B."/>
            <person name="Matheny P.B."/>
            <person name="Slot J.C."/>
        </authorList>
    </citation>
    <scope>NUCLEOTIDE SEQUENCE [LARGE SCALE GENOMIC DNA]</scope>
    <source>
        <strain evidence="2 3">SRW20</strain>
    </source>
</reference>
<dbReference type="PANTHER" id="PTHR45460">
    <property type="entry name" value="SIMILAR TO CYSTEINE PROTEINASE"/>
    <property type="match status" value="1"/>
</dbReference>
<evidence type="ECO:0000256" key="1">
    <source>
        <dbReference type="ARBA" id="ARBA00022729"/>
    </source>
</evidence>
<evidence type="ECO:0000313" key="3">
    <source>
        <dbReference type="Proteomes" id="UP000284706"/>
    </source>
</evidence>
<dbReference type="Pfam" id="PF13517">
    <property type="entry name" value="FG-GAP_3"/>
    <property type="match status" value="1"/>
</dbReference>
<dbReference type="Proteomes" id="UP000284706">
    <property type="component" value="Unassembled WGS sequence"/>
</dbReference>
<dbReference type="SUPFAM" id="SSF69318">
    <property type="entry name" value="Integrin alpha N-terminal domain"/>
    <property type="match status" value="1"/>
</dbReference>
<comment type="caution">
    <text evidence="2">The sequence shown here is derived from an EMBL/GenBank/DDBJ whole genome shotgun (WGS) entry which is preliminary data.</text>
</comment>
<keyword evidence="3" id="KW-1185">Reference proteome</keyword>
<accession>A0A409VWM5</accession>
<dbReference type="InterPro" id="IPR013517">
    <property type="entry name" value="FG-GAP"/>
</dbReference>
<dbReference type="Gene3D" id="2.40.128.340">
    <property type="match status" value="1"/>
</dbReference>